<evidence type="ECO:0000313" key="2">
    <source>
        <dbReference type="Proteomes" id="UP000886829"/>
    </source>
</evidence>
<comment type="caution">
    <text evidence="1">The sequence shown here is derived from an EMBL/GenBank/DDBJ whole genome shotgun (WGS) entry which is preliminary data.</text>
</comment>
<accession>A0A9D2B0R5</accession>
<dbReference type="Proteomes" id="UP000886829">
    <property type="component" value="Unassembled WGS sequence"/>
</dbReference>
<protein>
    <submittedName>
        <fullName evidence="1">Uncharacterized protein</fullName>
    </submittedName>
</protein>
<name>A0A9D2B0R5_9GAMM</name>
<proteinExistence type="predicted"/>
<reference evidence="1" key="1">
    <citation type="journal article" date="2021" name="PeerJ">
        <title>Extensive microbial diversity within the chicken gut microbiome revealed by metagenomics and culture.</title>
        <authorList>
            <person name="Gilroy R."/>
            <person name="Ravi A."/>
            <person name="Getino M."/>
            <person name="Pursley I."/>
            <person name="Horton D.L."/>
            <person name="Alikhan N.F."/>
            <person name="Baker D."/>
            <person name="Gharbi K."/>
            <person name="Hall N."/>
            <person name="Watson M."/>
            <person name="Adriaenssens E.M."/>
            <person name="Foster-Nyarko E."/>
            <person name="Jarju S."/>
            <person name="Secka A."/>
            <person name="Antonio M."/>
            <person name="Oren A."/>
            <person name="Chaudhuri R.R."/>
            <person name="La Ragione R."/>
            <person name="Hildebrand F."/>
            <person name="Pallen M.J."/>
        </authorList>
    </citation>
    <scope>NUCLEOTIDE SEQUENCE</scope>
    <source>
        <strain evidence="1">USASDec5-558</strain>
    </source>
</reference>
<organism evidence="1 2">
    <name type="scientific">Candidatus Anaerobiospirillum pullistercoris</name>
    <dbReference type="NCBI Taxonomy" id="2838452"/>
    <lineage>
        <taxon>Bacteria</taxon>
        <taxon>Pseudomonadati</taxon>
        <taxon>Pseudomonadota</taxon>
        <taxon>Gammaproteobacteria</taxon>
        <taxon>Aeromonadales</taxon>
        <taxon>Succinivibrionaceae</taxon>
        <taxon>Anaerobiospirillum</taxon>
    </lineage>
</organism>
<gene>
    <name evidence="1" type="ORF">H9850_01860</name>
</gene>
<dbReference type="EMBL" id="DXEV01000033">
    <property type="protein sequence ID" value="HIX56201.1"/>
    <property type="molecule type" value="Genomic_DNA"/>
</dbReference>
<dbReference type="AlphaFoldDB" id="A0A9D2B0R5"/>
<reference evidence="1" key="2">
    <citation type="submission" date="2021-04" db="EMBL/GenBank/DDBJ databases">
        <authorList>
            <person name="Gilroy R."/>
        </authorList>
    </citation>
    <scope>NUCLEOTIDE SEQUENCE</scope>
    <source>
        <strain evidence="1">USASDec5-558</strain>
    </source>
</reference>
<sequence length="534" mass="56166">MSDVIRNRDHISDSSTSLMRKVGNLFSKFVACLQPTNVNVPSAYTYAGNGAVMAFVQNNLHKTTNASTSSASAQISHMTTATMQNNNFQAANDRLAFSARLAGAKVRTPSLGAYGAIADLAPTLAANNPAASEQALAASAKREQIRKATLSESEARLAFSARLAGVNTPVNASAFGAYAAVVEMAKNFSNAATAMSLFERAEKQHAKAVKSMQARAAFSERLAGNSKAAFSTAALGEFGAVAEFSRKFANANNVQSILERAEKQHAKAVERMQARAAFSERLAGGDARINMAALGGYAAVAEMARNFANANTSLGLAVNYNDNVRESEARLAFADRLAGANAQFNANALSSAEAVSKAPAEKSLAAKAQEQYPTALEMMQSRNMFAERLAGTPAKSLGMFGAVAEMAQKYSNSSATQAQAAAYIDAYGKTETVAAEAPVAKASLVETIKQAASNAAQLQAEGYIAAYGNSEAQAPAQKSLKAHNAAHEAATILPSKSTEQRVAERWQAIIAQLSAPELKHPVHLDAFNEQRHAA</sequence>
<evidence type="ECO:0000313" key="1">
    <source>
        <dbReference type="EMBL" id="HIX56201.1"/>
    </source>
</evidence>